<dbReference type="Pfam" id="PF00564">
    <property type="entry name" value="PB1"/>
    <property type="match status" value="1"/>
</dbReference>
<proteinExistence type="predicted"/>
<reference evidence="3 4" key="1">
    <citation type="submission" date="2012-05" db="EMBL/GenBank/DDBJ databases">
        <title>Recombination and specialization in a pathogen metapopulation.</title>
        <authorList>
            <person name="Gardiner A."/>
            <person name="Kemen E."/>
            <person name="Schultz-Larsen T."/>
            <person name="MacLean D."/>
            <person name="Van Oosterhout C."/>
            <person name="Jones J.D.G."/>
        </authorList>
    </citation>
    <scope>NUCLEOTIDE SEQUENCE [LARGE SCALE GENOMIC DNA]</scope>
    <source>
        <strain evidence="3 4">Ac Nc2</strain>
    </source>
</reference>
<dbReference type="InterPro" id="IPR053793">
    <property type="entry name" value="PB1-like"/>
</dbReference>
<feature type="compositionally biased region" description="Acidic residues" evidence="1">
    <location>
        <begin position="220"/>
        <end position="237"/>
    </location>
</feature>
<evidence type="ECO:0000256" key="1">
    <source>
        <dbReference type="SAM" id="MobiDB-lite"/>
    </source>
</evidence>
<organism evidence="3 4">
    <name type="scientific">Albugo candida</name>
    <dbReference type="NCBI Taxonomy" id="65357"/>
    <lineage>
        <taxon>Eukaryota</taxon>
        <taxon>Sar</taxon>
        <taxon>Stramenopiles</taxon>
        <taxon>Oomycota</taxon>
        <taxon>Peronosporomycetes</taxon>
        <taxon>Albuginales</taxon>
        <taxon>Albuginaceae</taxon>
        <taxon>Albugo</taxon>
    </lineage>
</organism>
<keyword evidence="4" id="KW-1185">Reference proteome</keyword>
<dbReference type="OrthoDB" id="75664at2759"/>
<evidence type="ECO:0000259" key="2">
    <source>
        <dbReference type="PROSITE" id="PS51745"/>
    </source>
</evidence>
<dbReference type="PROSITE" id="PS51745">
    <property type="entry name" value="PB1"/>
    <property type="match status" value="1"/>
</dbReference>
<dbReference type="AlphaFoldDB" id="A0A024FTA8"/>
<gene>
    <name evidence="3" type="ORF">BN9_062460</name>
</gene>
<protein>
    <recommendedName>
        <fullName evidence="2">PB1 domain-containing protein</fullName>
    </recommendedName>
</protein>
<dbReference type="CDD" id="cd05992">
    <property type="entry name" value="PB1"/>
    <property type="match status" value="1"/>
</dbReference>
<dbReference type="SMART" id="SM00666">
    <property type="entry name" value="PB1"/>
    <property type="match status" value="1"/>
</dbReference>
<dbReference type="SUPFAM" id="SSF54277">
    <property type="entry name" value="CAD &amp; PB1 domains"/>
    <property type="match status" value="1"/>
</dbReference>
<evidence type="ECO:0000313" key="4">
    <source>
        <dbReference type="Proteomes" id="UP000053237"/>
    </source>
</evidence>
<dbReference type="Proteomes" id="UP000053237">
    <property type="component" value="Unassembled WGS sequence"/>
</dbReference>
<dbReference type="STRING" id="65357.A0A024FTA8"/>
<comment type="caution">
    <text evidence="3">The sequence shown here is derived from an EMBL/GenBank/DDBJ whole genome shotgun (WGS) entry which is preliminary data.</text>
</comment>
<dbReference type="Gene3D" id="3.10.20.90">
    <property type="entry name" value="Phosphatidylinositol 3-kinase Catalytic Subunit, Chain A, domain 1"/>
    <property type="match status" value="1"/>
</dbReference>
<feature type="region of interest" description="Disordered" evidence="1">
    <location>
        <begin position="220"/>
        <end position="249"/>
    </location>
</feature>
<evidence type="ECO:0000313" key="3">
    <source>
        <dbReference type="EMBL" id="CCI10132.1"/>
    </source>
</evidence>
<sequence length="353" mass="39029">MPYCTKQQSTKNKKSKMAETARVTSLKINFKGEIHRIRVDLSTFGLEHLQELICSTFKLAPGSFIVQYKDGEGDNLNVVSDAEFEEACRVFLSENNAMKALRFSAVLRHQVMFQENVSDPILKAIERLVETLQCAVEKVKKEEWARRAQDGMEQTRGAVLNVAEGARDSFDAARQSFHEIPFEQVLKETTEGLKNVAQNIGSFAQDVVEEIKGMKIIDPVEMDANDETTNQDEEATEEGSRSSNESEWEDIAASNVPVATPAVVEVVASPCTAEEQVPSMPSAIVEIQEAPMAISEAIIVAEPVVSDEEKKWADQLALINDVLPGVETTRSITLLEQANGNVQVVLNALMEEL</sequence>
<feature type="domain" description="PB1" evidence="2">
    <location>
        <begin position="23"/>
        <end position="97"/>
    </location>
</feature>
<accession>A0A024FTA8</accession>
<dbReference type="InParanoid" id="A0A024FTA8"/>
<dbReference type="InterPro" id="IPR000270">
    <property type="entry name" value="PB1_dom"/>
</dbReference>
<name>A0A024FTA8_9STRA</name>
<dbReference type="EMBL" id="CAIX01000096">
    <property type="protein sequence ID" value="CCI10132.1"/>
    <property type="molecule type" value="Genomic_DNA"/>
</dbReference>